<dbReference type="OrthoDB" id="120918at2759"/>
<dbReference type="AlphaFoldDB" id="A0A1D1VHT0"/>
<feature type="region of interest" description="Disordered" evidence="2">
    <location>
        <begin position="1"/>
        <end position="56"/>
    </location>
</feature>
<dbReference type="PANTHER" id="PTHR37558:SF1">
    <property type="entry name" value="HTH CENPB-TYPE DOMAIN-CONTAINING PROTEIN"/>
    <property type="match status" value="1"/>
</dbReference>
<keyword evidence="4" id="KW-1185">Reference proteome</keyword>
<reference evidence="3 4" key="1">
    <citation type="journal article" date="2016" name="Nat. Commun.">
        <title>Extremotolerant tardigrade genome and improved radiotolerance of human cultured cells by tardigrade-unique protein.</title>
        <authorList>
            <person name="Hashimoto T."/>
            <person name="Horikawa D.D."/>
            <person name="Saito Y."/>
            <person name="Kuwahara H."/>
            <person name="Kozuka-Hata H."/>
            <person name="Shin-I T."/>
            <person name="Minakuchi Y."/>
            <person name="Ohishi K."/>
            <person name="Motoyama A."/>
            <person name="Aizu T."/>
            <person name="Enomoto A."/>
            <person name="Kondo K."/>
            <person name="Tanaka S."/>
            <person name="Hara Y."/>
            <person name="Koshikawa S."/>
            <person name="Sagara H."/>
            <person name="Miura T."/>
            <person name="Yokobori S."/>
            <person name="Miyagawa K."/>
            <person name="Suzuki Y."/>
            <person name="Kubo T."/>
            <person name="Oyama M."/>
            <person name="Kohara Y."/>
            <person name="Fujiyama A."/>
            <person name="Arakawa K."/>
            <person name="Katayama T."/>
            <person name="Toyoda A."/>
            <person name="Kunieda T."/>
        </authorList>
    </citation>
    <scope>NUCLEOTIDE SEQUENCE [LARGE SCALE GENOMIC DNA]</scope>
    <source>
        <strain evidence="3 4">YOKOZUNA-1</strain>
    </source>
</reference>
<evidence type="ECO:0000256" key="1">
    <source>
        <dbReference type="SAM" id="Coils"/>
    </source>
</evidence>
<dbReference type="Proteomes" id="UP000186922">
    <property type="component" value="Unassembled WGS sequence"/>
</dbReference>
<dbReference type="EMBL" id="BDGG01000007">
    <property type="protein sequence ID" value="GAV01207.1"/>
    <property type="molecule type" value="Genomic_DNA"/>
</dbReference>
<evidence type="ECO:0008006" key="5">
    <source>
        <dbReference type="Google" id="ProtNLM"/>
    </source>
</evidence>
<organism evidence="3 4">
    <name type="scientific">Ramazzottius varieornatus</name>
    <name type="common">Water bear</name>
    <name type="synonym">Tardigrade</name>
    <dbReference type="NCBI Taxonomy" id="947166"/>
    <lineage>
        <taxon>Eukaryota</taxon>
        <taxon>Metazoa</taxon>
        <taxon>Ecdysozoa</taxon>
        <taxon>Tardigrada</taxon>
        <taxon>Eutardigrada</taxon>
        <taxon>Parachela</taxon>
        <taxon>Hypsibioidea</taxon>
        <taxon>Ramazzottiidae</taxon>
        <taxon>Ramazzottius</taxon>
    </lineage>
</organism>
<feature type="coiled-coil region" evidence="1">
    <location>
        <begin position="282"/>
        <end position="328"/>
    </location>
</feature>
<evidence type="ECO:0000313" key="3">
    <source>
        <dbReference type="EMBL" id="GAV01207.1"/>
    </source>
</evidence>
<comment type="caution">
    <text evidence="3">The sequence shown here is derived from an EMBL/GenBank/DDBJ whole genome shotgun (WGS) entry which is preliminary data.</text>
</comment>
<sequence length="358" mass="40773">MVEEDGKQVITEQAEYDEGTPMDEFLVTNQHDEPSESMQEVGEEEEERLAPSPKSRHHFTVEEDLCMLRQVVAQNPYGARGQRGQAWDQIEGSLRQMGFDCTTKSCQDRLARLLRTFASEDARRRSICGQTMNSQPEMVELLTQITAMKSINAVSDQAQTNEALLRQASLTISQQNSRRSHGHSTAEVVLTATIPNGNGKRSIANVLPVHMVEEETTPAKLMRALSAADPFVEAAATPSTASGSNKQELGMGRDEIELKRKELEVHDTIALRTYQLEEARWKKDVEVQEAKLRLEEERMELEKERLAFDKEKLEMEKRKQEMDHVERTHLLETLRQQQQILIDLLTKKVVLEECLEST</sequence>
<keyword evidence="1" id="KW-0175">Coiled coil</keyword>
<accession>A0A1D1VHT0</accession>
<gene>
    <name evidence="3" type="primary">RvY_11951-1</name>
    <name evidence="3" type="synonym">RvY_11951.1</name>
    <name evidence="3" type="ORF">RvY_11951</name>
</gene>
<dbReference type="PANTHER" id="PTHR37558">
    <property type="entry name" value="HTH CENPB-TYPE DOMAIN-CONTAINING PROTEIN"/>
    <property type="match status" value="1"/>
</dbReference>
<proteinExistence type="predicted"/>
<protein>
    <recommendedName>
        <fullName evidence="5">Myb-like domain-containing protein</fullName>
    </recommendedName>
</protein>
<name>A0A1D1VHT0_RAMVA</name>
<evidence type="ECO:0000313" key="4">
    <source>
        <dbReference type="Proteomes" id="UP000186922"/>
    </source>
</evidence>
<evidence type="ECO:0000256" key="2">
    <source>
        <dbReference type="SAM" id="MobiDB-lite"/>
    </source>
</evidence>